<dbReference type="PANTHER" id="PTHR13878:SF91">
    <property type="entry name" value="FAD BINDING DOMAIN PROTEIN (AFU_ORTHOLOGUE AFUA_6G12070)-RELATED"/>
    <property type="match status" value="1"/>
</dbReference>
<keyword evidence="5" id="KW-1185">Reference proteome</keyword>
<organism evidence="4 5">
    <name type="scientific">Paecilomyces lecythidis</name>
    <dbReference type="NCBI Taxonomy" id="3004212"/>
    <lineage>
        <taxon>Eukaryota</taxon>
        <taxon>Fungi</taxon>
        <taxon>Dikarya</taxon>
        <taxon>Ascomycota</taxon>
        <taxon>Pezizomycotina</taxon>
        <taxon>Eurotiomycetes</taxon>
        <taxon>Eurotiomycetidae</taxon>
        <taxon>Eurotiales</taxon>
        <taxon>Thermoascaceae</taxon>
        <taxon>Paecilomyces</taxon>
    </lineage>
</organism>
<dbReference type="InterPro" id="IPR016169">
    <property type="entry name" value="FAD-bd_PCMH_sub2"/>
</dbReference>
<name>A0ABR3Y114_9EURO</name>
<evidence type="ECO:0000313" key="4">
    <source>
        <dbReference type="EMBL" id="KAL1881563.1"/>
    </source>
</evidence>
<dbReference type="PROSITE" id="PS51387">
    <property type="entry name" value="FAD_PCMH"/>
    <property type="match status" value="1"/>
</dbReference>
<reference evidence="4 5" key="1">
    <citation type="journal article" date="2024" name="IMA Fungus">
        <title>IMA Genome - F19 : A genome assembly and annotation guide to empower mycologists, including annotated draft genome sequences of Ceratocystis pirilliformis, Diaporthe australafricana, Fusarium ophioides, Paecilomyces lecythidis, and Sporothrix stenoceras.</title>
        <authorList>
            <person name="Aylward J."/>
            <person name="Wilson A.M."/>
            <person name="Visagie C.M."/>
            <person name="Spraker J."/>
            <person name="Barnes I."/>
            <person name="Buitendag C."/>
            <person name="Ceriani C."/>
            <person name="Del Mar Angel L."/>
            <person name="du Plessis D."/>
            <person name="Fuchs T."/>
            <person name="Gasser K."/>
            <person name="Kramer D."/>
            <person name="Li W."/>
            <person name="Munsamy K."/>
            <person name="Piso A."/>
            <person name="Price J.L."/>
            <person name="Sonnekus B."/>
            <person name="Thomas C."/>
            <person name="van der Nest A."/>
            <person name="van Dijk A."/>
            <person name="van Heerden A."/>
            <person name="van Vuuren N."/>
            <person name="Yilmaz N."/>
            <person name="Duong T.A."/>
            <person name="van der Merwe N.A."/>
            <person name="Wingfield M.J."/>
            <person name="Wingfield B.D."/>
        </authorList>
    </citation>
    <scope>NUCLEOTIDE SEQUENCE [LARGE SCALE GENOMIC DNA]</scope>
    <source>
        <strain evidence="4 5">CMW 18167</strain>
    </source>
</reference>
<dbReference type="Pfam" id="PF01565">
    <property type="entry name" value="FAD_binding_4"/>
    <property type="match status" value="1"/>
</dbReference>
<dbReference type="InterPro" id="IPR012951">
    <property type="entry name" value="BBE"/>
</dbReference>
<gene>
    <name evidence="4" type="ORF">Plec18167_003160</name>
</gene>
<feature type="domain" description="FAD-binding PCMH-type" evidence="3">
    <location>
        <begin position="28"/>
        <end position="207"/>
    </location>
</feature>
<proteinExistence type="inferred from homology"/>
<evidence type="ECO:0000256" key="1">
    <source>
        <dbReference type="ARBA" id="ARBA00005466"/>
    </source>
</evidence>
<evidence type="ECO:0000259" key="3">
    <source>
        <dbReference type="PROSITE" id="PS51387"/>
    </source>
</evidence>
<dbReference type="SUPFAM" id="SSF56176">
    <property type="entry name" value="FAD-binding/transporter-associated domain-like"/>
    <property type="match status" value="1"/>
</dbReference>
<dbReference type="Gene3D" id="3.30.465.10">
    <property type="match status" value="2"/>
</dbReference>
<evidence type="ECO:0000256" key="2">
    <source>
        <dbReference type="ARBA" id="ARBA00023002"/>
    </source>
</evidence>
<accession>A0ABR3Y114</accession>
<sequence>MNSSSSVMAPFFANQSCDPFTKESKPCLLGNYVRYAVNATSVEDVIATINFAKSRNIRFIIRNTGHDYLGRSTGAGSLAIWTHHLKDISILDWDDPYYKGKAVSVGAGIQGYEAMAVTKSQGLVVVGGECPTVGIAGGYVQGGGHSILSTRFGLAADNTLSFDVVTADGKFVTASRSQNQDLYWALSGGGPGTYAVVVGATFKAHQDTYIGSASLTFYADSNPTDLFYQAIYTFHEKLPDMIDGGAMAVYFFDNTFFRISSLSLYNGTEAEIKSLLAPFVTQLNNLGIKYNVTYGESATYWDHYNKYFGPLPYGNIQVGIAQYGGRLIPRSVVANITSTYRRIAEQGVTFIGVGTDVSAFGKSQENSVLPAWRKAIVHATLSTPWNFTAPWSEMIAMQDLMTYKVMPEIEAATPNSGAYMNEADFRQPNFQQVFFGSNYEKLKKIKKRWDENGFFYATKSVGSESWTVSKDGRMCMT</sequence>
<dbReference type="Pfam" id="PF08031">
    <property type="entry name" value="BBE"/>
    <property type="match status" value="1"/>
</dbReference>
<dbReference type="Proteomes" id="UP001583193">
    <property type="component" value="Unassembled WGS sequence"/>
</dbReference>
<keyword evidence="2" id="KW-0560">Oxidoreductase</keyword>
<dbReference type="InterPro" id="IPR036318">
    <property type="entry name" value="FAD-bd_PCMH-like_sf"/>
</dbReference>
<evidence type="ECO:0000313" key="5">
    <source>
        <dbReference type="Proteomes" id="UP001583193"/>
    </source>
</evidence>
<protein>
    <recommendedName>
        <fullName evidence="3">FAD-binding PCMH-type domain-containing protein</fullName>
    </recommendedName>
</protein>
<comment type="similarity">
    <text evidence="1">Belongs to the oxygen-dependent FAD-linked oxidoreductase family.</text>
</comment>
<dbReference type="PANTHER" id="PTHR13878">
    <property type="entry name" value="GULONOLACTONE OXIDASE"/>
    <property type="match status" value="1"/>
</dbReference>
<dbReference type="EMBL" id="JAVDPF010000007">
    <property type="protein sequence ID" value="KAL1881563.1"/>
    <property type="molecule type" value="Genomic_DNA"/>
</dbReference>
<dbReference type="InterPro" id="IPR050432">
    <property type="entry name" value="FAD-linked_Oxidoreductases_BP"/>
</dbReference>
<dbReference type="InterPro" id="IPR016166">
    <property type="entry name" value="FAD-bd_PCMH"/>
</dbReference>
<comment type="caution">
    <text evidence="4">The sequence shown here is derived from an EMBL/GenBank/DDBJ whole genome shotgun (WGS) entry which is preliminary data.</text>
</comment>
<dbReference type="InterPro" id="IPR006094">
    <property type="entry name" value="Oxid_FAD_bind_N"/>
</dbReference>